<gene>
    <name evidence="3" type="ORF">CCM_09134</name>
</gene>
<dbReference type="GeneID" id="18171137"/>
<dbReference type="PANTHER" id="PTHR33099">
    <property type="entry name" value="FE2OG DIOXYGENASE DOMAIN-CONTAINING PROTEIN"/>
    <property type="match status" value="1"/>
</dbReference>
<dbReference type="eggNOG" id="ENOG502QWAB">
    <property type="taxonomic scope" value="Eukaryota"/>
</dbReference>
<accession>G3JTJ4</accession>
<dbReference type="EMBL" id="JH126406">
    <property type="protein sequence ID" value="EGX87998.1"/>
    <property type="molecule type" value="Genomic_DNA"/>
</dbReference>
<feature type="compositionally biased region" description="Basic and acidic residues" evidence="2">
    <location>
        <begin position="878"/>
        <end position="893"/>
    </location>
</feature>
<keyword evidence="1" id="KW-0175">Coiled coil</keyword>
<evidence type="ECO:0000256" key="2">
    <source>
        <dbReference type="SAM" id="MobiDB-lite"/>
    </source>
</evidence>
<evidence type="ECO:0000256" key="1">
    <source>
        <dbReference type="SAM" id="Coils"/>
    </source>
</evidence>
<protein>
    <submittedName>
        <fullName evidence="3">Uncharacterized protein</fullName>
    </submittedName>
</protein>
<sequence length="893" mass="100606">MDDFDSVSSEYSPDESLTWRSDLLRCLRSIQTTGDFSWTDSYHIFVNPALDIPGHGKVALPLCPRVAHEIKQACRLAPFGNGHQTVVDDSVRKTWQLDHTQFRLANPHWQAFLESGILAPAAQRLGLVGAQAKPHKLLLYEPGSFFKQHKDSQKEPGMVGTLVVCLPSEHDGGEVHLSFKEENRTYATGPGSEFDMTAMAWFGDVSHQVKELRSGYRLVLTYNIVVPTVEGPKSAAFFNTQVEKLQRILIDWRETDQFNCQVYYPLDHQYSESSLSLGNLKGRDDVVRQVLQLAASKIGFSIFLASMTHNKECQEGYDEFDESEEWTVLDNMYTPQGKLIAHEIVVHTDEILCSQPFYGDDMAADSEDEPEYLGNEHAPARFRYHDSVLVIWAKNKLDSLLGLDRDGLLVDALVSEVLHDLENHQDGDQSVAYATSFIKACCESARHKPASTLPRILDCALAVNSSALYEAALKAGCHLAHVQKTLARHIEQDFSRRAEPGDFENEEWSKWLGVVVKKDMSLTSLQSILHGVAFHFSARLKPSFRSWEEATLETQLKTKPQLDLGDHDFIMKLIQAHHADIEWLSTRVLSELCARGNKALLRRVLDTVFELREREFTPDEAKAIYRHILGNSIKVFSVRITEFGVGCYSSSAFTSLVDRSLGLGLSDTLCPIFEESRRGFQAAELPHEAEYGIANFLRDLVKVVQKNDQSVTPQSSSVLAAFFETVLTRFFFDPAPSAPTERFKGWASPAQGCGDAACSACKELDEFLLSEDRTTVRSTLSYSLVWHVRERVKKDGLVRLETELDESGVGNRQVLVIHKVRTMLQMDVSLYESKIQALERQMEPLQGEWMRKLLGDALYGKLVLLEGVRQDAQGGRKRPAEESLESDEKRRLV</sequence>
<evidence type="ECO:0000313" key="3">
    <source>
        <dbReference type="EMBL" id="EGX87998.1"/>
    </source>
</evidence>
<keyword evidence="4" id="KW-1185">Reference proteome</keyword>
<feature type="region of interest" description="Disordered" evidence="2">
    <location>
        <begin position="873"/>
        <end position="893"/>
    </location>
</feature>
<dbReference type="Proteomes" id="UP000001610">
    <property type="component" value="Unassembled WGS sequence"/>
</dbReference>
<proteinExistence type="predicted"/>
<name>G3JTJ4_CORMM</name>
<organism evidence="3 4">
    <name type="scientific">Cordyceps militaris (strain CM01)</name>
    <name type="common">Caterpillar fungus</name>
    <dbReference type="NCBI Taxonomy" id="983644"/>
    <lineage>
        <taxon>Eukaryota</taxon>
        <taxon>Fungi</taxon>
        <taxon>Dikarya</taxon>
        <taxon>Ascomycota</taxon>
        <taxon>Pezizomycotina</taxon>
        <taxon>Sordariomycetes</taxon>
        <taxon>Hypocreomycetidae</taxon>
        <taxon>Hypocreales</taxon>
        <taxon>Cordycipitaceae</taxon>
        <taxon>Cordyceps</taxon>
    </lineage>
</organism>
<dbReference type="InParanoid" id="G3JTJ4"/>
<dbReference type="Gene3D" id="2.60.120.620">
    <property type="entry name" value="q2cbj1_9rhob like domain"/>
    <property type="match status" value="1"/>
</dbReference>
<dbReference type="OMA" id="RYHDTVA"/>
<dbReference type="RefSeq" id="XP_006674331.1">
    <property type="nucleotide sequence ID" value="XM_006674268.1"/>
</dbReference>
<feature type="coiled-coil region" evidence="1">
    <location>
        <begin position="821"/>
        <end position="848"/>
    </location>
</feature>
<dbReference type="VEuPathDB" id="FungiDB:CCM_09134"/>
<dbReference type="PANTHER" id="PTHR33099:SF7">
    <property type="entry name" value="MYND-TYPE DOMAIN-CONTAINING PROTEIN"/>
    <property type="match status" value="1"/>
</dbReference>
<dbReference type="OrthoDB" id="27483at2759"/>
<dbReference type="KEGG" id="cmt:CCM_09134"/>
<evidence type="ECO:0000313" key="4">
    <source>
        <dbReference type="Proteomes" id="UP000001610"/>
    </source>
</evidence>
<dbReference type="HOGENOM" id="CLU_007520_1_3_1"/>
<dbReference type="AlphaFoldDB" id="G3JTJ4"/>
<reference evidence="3 4" key="1">
    <citation type="journal article" date="2011" name="Genome Biol.">
        <title>Genome sequence of the insect pathogenic fungus Cordyceps militaris, a valued traditional Chinese medicine.</title>
        <authorList>
            <person name="Zheng P."/>
            <person name="Xia Y."/>
            <person name="Xiao G."/>
            <person name="Xiong C."/>
            <person name="Hu X."/>
            <person name="Zhang S."/>
            <person name="Zheng H."/>
            <person name="Huang Y."/>
            <person name="Zhou Y."/>
            <person name="Wang S."/>
            <person name="Zhao G.P."/>
            <person name="Liu X."/>
            <person name="St Leger R.J."/>
            <person name="Wang C."/>
        </authorList>
    </citation>
    <scope>NUCLEOTIDE SEQUENCE [LARGE SCALE GENOMIC DNA]</scope>
    <source>
        <strain evidence="3 4">CM01</strain>
    </source>
</reference>